<evidence type="ECO:0000256" key="2">
    <source>
        <dbReference type="SAM" id="Phobius"/>
    </source>
</evidence>
<keyword evidence="2" id="KW-0472">Membrane</keyword>
<dbReference type="PROSITE" id="PS51318">
    <property type="entry name" value="TAT"/>
    <property type="match status" value="1"/>
</dbReference>
<feature type="compositionally biased region" description="Low complexity" evidence="1">
    <location>
        <begin position="219"/>
        <end position="235"/>
    </location>
</feature>
<keyword evidence="2" id="KW-0812">Transmembrane</keyword>
<keyword evidence="5" id="KW-1185">Reference proteome</keyword>
<dbReference type="Proteomes" id="UP000216063">
    <property type="component" value="Unassembled WGS sequence"/>
</dbReference>
<feature type="transmembrane region" description="Helical" evidence="2">
    <location>
        <begin position="116"/>
        <end position="140"/>
    </location>
</feature>
<evidence type="ECO:0000313" key="4">
    <source>
        <dbReference type="EMBL" id="OYN79504.1"/>
    </source>
</evidence>
<dbReference type="EMBL" id="NOZR01000008">
    <property type="protein sequence ID" value="OYN79504.1"/>
    <property type="molecule type" value="Genomic_DNA"/>
</dbReference>
<evidence type="ECO:0000256" key="1">
    <source>
        <dbReference type="SAM" id="MobiDB-lite"/>
    </source>
</evidence>
<feature type="region of interest" description="Disordered" evidence="1">
    <location>
        <begin position="207"/>
        <end position="291"/>
    </location>
</feature>
<accession>A0A255DJR4</accession>
<name>A0A255DJR4_9MYCO</name>
<sequence>MQLSMRSVLATGAAAATATAIAFAPPPPAAPLPVLGAAPVALAGAWQDLGANVSEDLANLSALIVANASTPILTQLASNFTTYGQWLAGQDGGSPAKVVKTIGEHLANVGATLSSYLFLVPLSFVGSFIAPGVMLVQLIADTAKYPSTPQTVVQAFIDAPAVFLNTALNCCSTQLFNLSFGLLNPGPLGYLLQVRSAIAAALKIATPSPPEPSASVTKPTAESVEPASSSPAPAVGLTRRAPSDTGAQKTARGATRPSAARKVADDARETASPTGTGQSARGVRPASPGTR</sequence>
<evidence type="ECO:0008006" key="6">
    <source>
        <dbReference type="Google" id="ProtNLM"/>
    </source>
</evidence>
<organism evidence="4 5">
    <name type="scientific">Mycolicibacterium sphagni</name>
    <dbReference type="NCBI Taxonomy" id="1786"/>
    <lineage>
        <taxon>Bacteria</taxon>
        <taxon>Bacillati</taxon>
        <taxon>Actinomycetota</taxon>
        <taxon>Actinomycetes</taxon>
        <taxon>Mycobacteriales</taxon>
        <taxon>Mycobacteriaceae</taxon>
        <taxon>Mycolicibacterium</taxon>
    </lineage>
</organism>
<keyword evidence="2" id="KW-1133">Transmembrane helix</keyword>
<comment type="caution">
    <text evidence="4">The sequence shown here is derived from an EMBL/GenBank/DDBJ whole genome shotgun (WGS) entry which is preliminary data.</text>
</comment>
<protein>
    <recommendedName>
        <fullName evidence="6">PE-PPE domain-containing protein</fullName>
    </recommendedName>
</protein>
<evidence type="ECO:0000313" key="5">
    <source>
        <dbReference type="Proteomes" id="UP000216063"/>
    </source>
</evidence>
<feature type="chain" id="PRO_5039141992" description="PE-PPE domain-containing protein" evidence="3">
    <location>
        <begin position="25"/>
        <end position="291"/>
    </location>
</feature>
<gene>
    <name evidence="4" type="ORF">CG716_11365</name>
</gene>
<dbReference type="AlphaFoldDB" id="A0A255DJR4"/>
<feature type="signal peptide" evidence="3">
    <location>
        <begin position="1"/>
        <end position="24"/>
    </location>
</feature>
<dbReference type="InterPro" id="IPR006311">
    <property type="entry name" value="TAT_signal"/>
</dbReference>
<evidence type="ECO:0000256" key="3">
    <source>
        <dbReference type="SAM" id="SignalP"/>
    </source>
</evidence>
<reference evidence="4 5" key="1">
    <citation type="submission" date="2017-07" db="EMBL/GenBank/DDBJ databases">
        <title>The new phylogeny of genus Mycobacterium.</title>
        <authorList>
            <person name="Tortoli E."/>
            <person name="Trovato A."/>
            <person name="Cirillo D.M."/>
        </authorList>
    </citation>
    <scope>NUCLEOTIDE SEQUENCE [LARGE SCALE GENOMIC DNA]</scope>
    <source>
        <strain evidence="4 5">ATCC 33027</strain>
    </source>
</reference>
<keyword evidence="3" id="KW-0732">Signal</keyword>
<proteinExistence type="predicted"/>